<evidence type="ECO:0000313" key="12">
    <source>
        <dbReference type="Proteomes" id="UP000001890"/>
    </source>
</evidence>
<proteinExistence type="predicted"/>
<dbReference type="InterPro" id="IPR051395">
    <property type="entry name" value="Cytochrome_c_Peroxidase/MauG"/>
</dbReference>
<feature type="binding site" description="covalent" evidence="8">
    <location>
        <position position="206"/>
    </location>
    <ligand>
        <name>heme c</name>
        <dbReference type="ChEBI" id="CHEBI:61717"/>
        <label>2</label>
    </ligand>
</feature>
<dbReference type="InterPro" id="IPR004852">
    <property type="entry name" value="Di-haem_cyt_c_peroxidsae"/>
</dbReference>
<evidence type="ECO:0000256" key="4">
    <source>
        <dbReference type="ARBA" id="ARBA00022729"/>
    </source>
</evidence>
<keyword evidence="4" id="KW-0732">Signal</keyword>
<accession>D2UEK1</accession>
<evidence type="ECO:0000256" key="8">
    <source>
        <dbReference type="PIRSR" id="PIRSR000294-1"/>
    </source>
</evidence>
<organism evidence="11 12">
    <name type="scientific">Xanthomonas albilineans (strain GPE PC73 / CFBP 7063)</name>
    <dbReference type="NCBI Taxonomy" id="380358"/>
    <lineage>
        <taxon>Bacteria</taxon>
        <taxon>Pseudomonadati</taxon>
        <taxon>Pseudomonadota</taxon>
        <taxon>Gammaproteobacteria</taxon>
        <taxon>Lysobacterales</taxon>
        <taxon>Lysobacteraceae</taxon>
        <taxon>Xanthomonas</taxon>
    </lineage>
</organism>
<evidence type="ECO:0000256" key="3">
    <source>
        <dbReference type="ARBA" id="ARBA00022723"/>
    </source>
</evidence>
<dbReference type="RefSeq" id="WP_012916598.1">
    <property type="nucleotide sequence ID" value="NC_013722.1"/>
</dbReference>
<dbReference type="eggNOG" id="COG1858">
    <property type="taxonomic scope" value="Bacteria"/>
</dbReference>
<dbReference type="InterPro" id="IPR009056">
    <property type="entry name" value="Cyt_c-like_dom"/>
</dbReference>
<keyword evidence="7 9" id="KW-0408">Iron</keyword>
<dbReference type="GO" id="GO:0004130">
    <property type="term" value="F:cytochrome-c peroxidase activity"/>
    <property type="evidence" value="ECO:0007669"/>
    <property type="project" value="TreeGrafter"/>
</dbReference>
<feature type="binding site" description="axial binding residue" evidence="9">
    <location>
        <position position="64"/>
    </location>
    <ligand>
        <name>heme c</name>
        <dbReference type="ChEBI" id="CHEBI:61717"/>
        <label>1</label>
    </ligand>
    <ligandPart>
        <name>Fe</name>
        <dbReference type="ChEBI" id="CHEBI:18248"/>
    </ligandPart>
</feature>
<dbReference type="EMBL" id="FP565176">
    <property type="protein sequence ID" value="CBA16598.1"/>
    <property type="molecule type" value="Genomic_DNA"/>
</dbReference>
<dbReference type="GeneID" id="57877423"/>
<feature type="domain" description="Cytochrome c" evidence="10">
    <location>
        <begin position="38"/>
        <end position="140"/>
    </location>
</feature>
<comment type="cofactor">
    <cofactor evidence="8">
        <name>heme</name>
        <dbReference type="ChEBI" id="CHEBI:30413"/>
    </cofactor>
    <text evidence="8">Binds 2 heme groups.</text>
</comment>
<dbReference type="SUPFAM" id="SSF46626">
    <property type="entry name" value="Cytochrome c"/>
    <property type="match status" value="2"/>
</dbReference>
<dbReference type="InterPro" id="IPR036909">
    <property type="entry name" value="Cyt_c-like_dom_sf"/>
</dbReference>
<keyword evidence="12" id="KW-1185">Reference proteome</keyword>
<evidence type="ECO:0000256" key="2">
    <source>
        <dbReference type="ARBA" id="ARBA00022617"/>
    </source>
</evidence>
<evidence type="ECO:0000256" key="1">
    <source>
        <dbReference type="ARBA" id="ARBA00004418"/>
    </source>
</evidence>
<dbReference type="GO" id="GO:0046872">
    <property type="term" value="F:metal ion binding"/>
    <property type="evidence" value="ECO:0007669"/>
    <property type="project" value="UniProtKB-KW"/>
</dbReference>
<feature type="binding site" description="covalent" evidence="8">
    <location>
        <position position="209"/>
    </location>
    <ligand>
        <name>heme c</name>
        <dbReference type="ChEBI" id="CHEBI:61717"/>
        <label>2</label>
    </ligand>
</feature>
<sequence>MRRIVWLSLLAGTALSIGAAAYALTSLQQREKHQAALATSALGSALFHDTSLSATGTLACATCHRADYAFTQPEAVPHLDGGRVGTRNAPSLLDLPYFQHYFWDGREDHIERVAVAAFTNRAEMAQPNMAAVVDLLRRQPAYRQRFQASFGDDNIDEARISRAILAYLHSVANGHSRYDAYAAGDTSALTESERRGLAIFQGKADCAACHRLDGTPATFTDNRFHHSNVGLEQLAGHVKTTIAAFQAKRQQGVPLAELVLSDPEMAALGRFAVDGHGDNLSAYRTPTLRNVTRTAPYMHDGSVPSLDAAIQREIYYRSLTRGTPITLTTQEQGDLHAFLYALEDAPLRNAQAPGAE</sequence>
<dbReference type="Pfam" id="PF03150">
    <property type="entry name" value="CCP_MauG"/>
    <property type="match status" value="1"/>
</dbReference>
<dbReference type="AlphaFoldDB" id="D2UEK1"/>
<dbReference type="GO" id="GO:0042597">
    <property type="term" value="C:periplasmic space"/>
    <property type="evidence" value="ECO:0007669"/>
    <property type="project" value="UniProtKB-SubCell"/>
</dbReference>
<dbReference type="InterPro" id="IPR026259">
    <property type="entry name" value="MauG/Cytc_peroxidase"/>
</dbReference>
<feature type="binding site" description="axial binding residue" evidence="9">
    <location>
        <position position="210"/>
    </location>
    <ligand>
        <name>heme c</name>
        <dbReference type="ChEBI" id="CHEBI:61717"/>
        <label>2</label>
    </ligand>
    <ligandPart>
        <name>Fe</name>
        <dbReference type="ChEBI" id="CHEBI:18248"/>
    </ligandPart>
</feature>
<evidence type="ECO:0000256" key="6">
    <source>
        <dbReference type="ARBA" id="ARBA00023002"/>
    </source>
</evidence>
<feature type="binding site" description="covalent" evidence="8">
    <location>
        <position position="63"/>
    </location>
    <ligand>
        <name>heme c</name>
        <dbReference type="ChEBI" id="CHEBI:61717"/>
        <label>1</label>
    </ligand>
</feature>
<keyword evidence="5" id="KW-0574">Periplasm</keyword>
<dbReference type="PATRIC" id="fig|29447.3.peg.2079"/>
<dbReference type="PIRSF" id="PIRSF000294">
    <property type="entry name" value="Cytochrome-c_peroxidase"/>
    <property type="match status" value="1"/>
</dbReference>
<dbReference type="PANTHER" id="PTHR30600">
    <property type="entry name" value="CYTOCHROME C PEROXIDASE-RELATED"/>
    <property type="match status" value="1"/>
</dbReference>
<keyword evidence="2 8" id="KW-0349">Heme</keyword>
<evidence type="ECO:0000256" key="7">
    <source>
        <dbReference type="ARBA" id="ARBA00023004"/>
    </source>
</evidence>
<gene>
    <name evidence="11" type="ordered locus">XALc_2115</name>
</gene>
<comment type="subcellular location">
    <subcellularLocation>
        <location evidence="1">Periplasm</location>
    </subcellularLocation>
</comment>
<name>D2UEK1_XANAP</name>
<dbReference type="GO" id="GO:0020037">
    <property type="term" value="F:heme binding"/>
    <property type="evidence" value="ECO:0007669"/>
    <property type="project" value="InterPro"/>
</dbReference>
<comment type="PTM">
    <text evidence="8">Binds 2 heme groups per subunit.</text>
</comment>
<dbReference type="GO" id="GO:0009055">
    <property type="term" value="F:electron transfer activity"/>
    <property type="evidence" value="ECO:0007669"/>
    <property type="project" value="InterPro"/>
</dbReference>
<feature type="domain" description="Cytochrome c" evidence="10">
    <location>
        <begin position="191"/>
        <end position="343"/>
    </location>
</feature>
<feature type="binding site" description="covalent" evidence="8">
    <location>
        <position position="60"/>
    </location>
    <ligand>
        <name>heme c</name>
        <dbReference type="ChEBI" id="CHEBI:61717"/>
        <label>1</label>
    </ligand>
</feature>
<evidence type="ECO:0000313" key="11">
    <source>
        <dbReference type="EMBL" id="CBA16598.1"/>
    </source>
</evidence>
<dbReference type="PANTHER" id="PTHR30600:SF10">
    <property type="entry name" value="BLL6722 PROTEIN"/>
    <property type="match status" value="1"/>
</dbReference>
<keyword evidence="6" id="KW-0560">Oxidoreductase</keyword>
<protein>
    <submittedName>
        <fullName evidence="11">Putative methylamine utilization protein</fullName>
    </submittedName>
</protein>
<dbReference type="STRING" id="380358.XALC_2115"/>
<dbReference type="PROSITE" id="PS51007">
    <property type="entry name" value="CYTC"/>
    <property type="match status" value="2"/>
</dbReference>
<dbReference type="Proteomes" id="UP000001890">
    <property type="component" value="Chromosome"/>
</dbReference>
<dbReference type="Gene3D" id="1.10.760.10">
    <property type="entry name" value="Cytochrome c-like domain"/>
    <property type="match status" value="2"/>
</dbReference>
<reference evidence="11 12" key="1">
    <citation type="journal article" date="2009" name="BMC Genomics">
        <title>The complete genome sequence of Xanthomonas albilineans provides new insights into the reductive genome evolution of the xylem-limited Xanthomonadaceae.</title>
        <authorList>
            <person name="Pieretti I."/>
            <person name="Royer M."/>
            <person name="Barbe V."/>
            <person name="Carrere S."/>
            <person name="Koebnik R."/>
            <person name="Cociancich S."/>
            <person name="Couloux A."/>
            <person name="Darrasse A."/>
            <person name="Gouzy J."/>
            <person name="Jacques M.A."/>
            <person name="Lauber E."/>
            <person name="Manceau C."/>
            <person name="Mangenot S."/>
            <person name="Poussier S."/>
            <person name="Segurens B."/>
            <person name="Szurek B."/>
            <person name="Verdier V."/>
            <person name="Arlat M."/>
            <person name="Rott P."/>
        </authorList>
    </citation>
    <scope>NUCLEOTIDE SEQUENCE [LARGE SCALE GENOMIC DNA]</scope>
    <source>
        <strain evidence="12">GPE PC73 / CFBP 7063</strain>
    </source>
</reference>
<keyword evidence="3 9" id="KW-0479">Metal-binding</keyword>
<dbReference type="KEGG" id="xal:XALC_2115"/>
<evidence type="ECO:0000259" key="10">
    <source>
        <dbReference type="PROSITE" id="PS51007"/>
    </source>
</evidence>
<dbReference type="OrthoDB" id="9805202at2"/>
<evidence type="ECO:0000256" key="9">
    <source>
        <dbReference type="PIRSR" id="PIRSR000294-2"/>
    </source>
</evidence>
<evidence type="ECO:0000256" key="5">
    <source>
        <dbReference type="ARBA" id="ARBA00022764"/>
    </source>
</evidence>